<reference evidence="4 5" key="1">
    <citation type="submission" date="2020-01" db="EMBL/GenBank/DDBJ databases">
        <title>Insect and environment-associated Actinomycetes.</title>
        <authorList>
            <person name="Currrie C."/>
            <person name="Chevrette M."/>
            <person name="Carlson C."/>
            <person name="Stubbendieck R."/>
            <person name="Wendt-Pienkowski E."/>
        </authorList>
    </citation>
    <scope>NUCLEOTIDE SEQUENCE [LARGE SCALE GENOMIC DNA]</scope>
    <source>
        <strain evidence="4 5">SID8386</strain>
    </source>
</reference>
<dbReference type="Gene3D" id="3.40.630.30">
    <property type="match status" value="1"/>
</dbReference>
<dbReference type="Pfam" id="PF00583">
    <property type="entry name" value="Acetyltransf_1"/>
    <property type="match status" value="2"/>
</dbReference>
<feature type="domain" description="N-acetyltransferase" evidence="3">
    <location>
        <begin position="5"/>
        <end position="196"/>
    </location>
</feature>
<sequence length="339" mass="37591">MTSHAMVEPIDPANSDRLTLEDVYEVIASSSRLDNPEAPVLTFDEAVGRLKNPQPGLGQVLRWAVRRGNHVVGLASSYFPEAENSHLGLLELTVHPRARRGGIGTAVLRTITPELRVRGRTVVECWNITEGGAGASFGTARGFEAVSTTVLQMLSISTVDRSVWEVEPPIGYRLVSWCGLAPDELLASYAEARRAIADSPFGRSAFRFPAWTAERVRESEADRRHREIDHRVVAIVRQDSDEVVGFTELQVYPHRKNFAYQGDIAVLAQHRGHSLGFCAKAAMLRWLQTERPEVEQVMTSTTAANSYMVNVNLALGYRSARRMVILACETEKLAQLLRA</sequence>
<protein>
    <submittedName>
        <fullName evidence="4">GNAT family N-acetyltransferase</fullName>
    </submittedName>
</protein>
<name>A0ABX0BJU6_9PSEU</name>
<dbReference type="RefSeq" id="WP_095213391.1">
    <property type="nucleotide sequence ID" value="NZ_JAAGNC010000061.1"/>
</dbReference>
<dbReference type="PROSITE" id="PS51186">
    <property type="entry name" value="GNAT"/>
    <property type="match status" value="2"/>
</dbReference>
<gene>
    <name evidence="4" type="ORF">G3I59_09355</name>
</gene>
<keyword evidence="2" id="KW-0012">Acyltransferase</keyword>
<evidence type="ECO:0000313" key="5">
    <source>
        <dbReference type="Proteomes" id="UP000470404"/>
    </source>
</evidence>
<feature type="domain" description="N-acetyltransferase" evidence="3">
    <location>
        <begin position="187"/>
        <end position="335"/>
    </location>
</feature>
<evidence type="ECO:0000256" key="1">
    <source>
        <dbReference type="ARBA" id="ARBA00022679"/>
    </source>
</evidence>
<comment type="caution">
    <text evidence="4">The sequence shown here is derived from an EMBL/GenBank/DDBJ whole genome shotgun (WGS) entry which is preliminary data.</text>
</comment>
<dbReference type="InterPro" id="IPR000182">
    <property type="entry name" value="GNAT_dom"/>
</dbReference>
<keyword evidence="5" id="KW-1185">Reference proteome</keyword>
<dbReference type="InterPro" id="IPR050832">
    <property type="entry name" value="Bact_Acetyltransf"/>
</dbReference>
<organism evidence="4 5">
    <name type="scientific">Amycolatopsis rubida</name>
    <dbReference type="NCBI Taxonomy" id="112413"/>
    <lineage>
        <taxon>Bacteria</taxon>
        <taxon>Bacillati</taxon>
        <taxon>Actinomycetota</taxon>
        <taxon>Actinomycetes</taxon>
        <taxon>Pseudonocardiales</taxon>
        <taxon>Pseudonocardiaceae</taxon>
        <taxon>Amycolatopsis</taxon>
    </lineage>
</organism>
<keyword evidence="1" id="KW-0808">Transferase</keyword>
<evidence type="ECO:0000256" key="2">
    <source>
        <dbReference type="ARBA" id="ARBA00023315"/>
    </source>
</evidence>
<dbReference type="EMBL" id="JAAGNC010000061">
    <property type="protein sequence ID" value="NEC55792.1"/>
    <property type="molecule type" value="Genomic_DNA"/>
</dbReference>
<proteinExistence type="predicted"/>
<evidence type="ECO:0000259" key="3">
    <source>
        <dbReference type="PROSITE" id="PS51186"/>
    </source>
</evidence>
<accession>A0ABX0BJU6</accession>
<dbReference type="PANTHER" id="PTHR43877">
    <property type="entry name" value="AMINOALKYLPHOSPHONATE N-ACETYLTRANSFERASE-RELATED-RELATED"/>
    <property type="match status" value="1"/>
</dbReference>
<dbReference type="CDD" id="cd04301">
    <property type="entry name" value="NAT_SF"/>
    <property type="match status" value="1"/>
</dbReference>
<dbReference type="Proteomes" id="UP000470404">
    <property type="component" value="Unassembled WGS sequence"/>
</dbReference>
<evidence type="ECO:0000313" key="4">
    <source>
        <dbReference type="EMBL" id="NEC55792.1"/>
    </source>
</evidence>
<dbReference type="InterPro" id="IPR016181">
    <property type="entry name" value="Acyl_CoA_acyltransferase"/>
</dbReference>
<dbReference type="SUPFAM" id="SSF55729">
    <property type="entry name" value="Acyl-CoA N-acyltransferases (Nat)"/>
    <property type="match status" value="2"/>
</dbReference>